<dbReference type="PRINTS" id="PR00080">
    <property type="entry name" value="SDRFAMILY"/>
</dbReference>
<comment type="similarity">
    <text evidence="1 3">Belongs to the short-chain dehydrogenases/reductases (SDR) family.</text>
</comment>
<dbReference type="EMBL" id="JABKAV010000080">
    <property type="protein sequence ID" value="NVO86496.1"/>
    <property type="molecule type" value="Genomic_DNA"/>
</dbReference>
<comment type="caution">
    <text evidence="5">The sequence shown here is derived from an EMBL/GenBank/DDBJ whole genome shotgun (WGS) entry which is preliminary data.</text>
</comment>
<evidence type="ECO:0000256" key="3">
    <source>
        <dbReference type="RuleBase" id="RU000363"/>
    </source>
</evidence>
<gene>
    <name evidence="5" type="ORF">HW556_16535</name>
</gene>
<evidence type="ECO:0000259" key="4">
    <source>
        <dbReference type="SMART" id="SM00822"/>
    </source>
</evidence>
<dbReference type="InterPro" id="IPR057326">
    <property type="entry name" value="KR_dom"/>
</dbReference>
<dbReference type="PROSITE" id="PS00061">
    <property type="entry name" value="ADH_SHORT"/>
    <property type="match status" value="1"/>
</dbReference>
<dbReference type="SMART" id="SM00822">
    <property type="entry name" value="PKS_KR"/>
    <property type="match status" value="1"/>
</dbReference>
<proteinExistence type="inferred from homology"/>
<evidence type="ECO:0000256" key="1">
    <source>
        <dbReference type="ARBA" id="ARBA00006484"/>
    </source>
</evidence>
<dbReference type="PANTHER" id="PTHR44196">
    <property type="entry name" value="DEHYDROGENASE/REDUCTASE SDR FAMILY MEMBER 7B"/>
    <property type="match status" value="1"/>
</dbReference>
<keyword evidence="6" id="KW-1185">Reference proteome</keyword>
<accession>A0ABX2Q690</accession>
<dbReference type="Gene3D" id="3.40.50.720">
    <property type="entry name" value="NAD(P)-binding Rossmann-like Domain"/>
    <property type="match status" value="1"/>
</dbReference>
<dbReference type="Pfam" id="PF00106">
    <property type="entry name" value="adh_short"/>
    <property type="match status" value="1"/>
</dbReference>
<evidence type="ECO:0000313" key="6">
    <source>
        <dbReference type="Proteomes" id="UP000626554"/>
    </source>
</evidence>
<evidence type="ECO:0000256" key="2">
    <source>
        <dbReference type="ARBA" id="ARBA00023002"/>
    </source>
</evidence>
<protein>
    <submittedName>
        <fullName evidence="5">SDR family oxidoreductase</fullName>
    </submittedName>
</protein>
<dbReference type="InterPro" id="IPR002347">
    <property type="entry name" value="SDR_fam"/>
</dbReference>
<dbReference type="Proteomes" id="UP000626554">
    <property type="component" value="Unassembled WGS sequence"/>
</dbReference>
<dbReference type="NCBIfam" id="NF004825">
    <property type="entry name" value="PRK06181.1"/>
    <property type="match status" value="1"/>
</dbReference>
<evidence type="ECO:0000313" key="5">
    <source>
        <dbReference type="EMBL" id="NVO86496.1"/>
    </source>
</evidence>
<dbReference type="PRINTS" id="PR00081">
    <property type="entry name" value="GDHRDH"/>
</dbReference>
<dbReference type="InterPro" id="IPR036291">
    <property type="entry name" value="NAD(P)-bd_dom_sf"/>
</dbReference>
<name>A0ABX2Q690_9BACT</name>
<organism evidence="5 6">
    <name type="scientific">Hymenobacter terrestris</name>
    <dbReference type="NCBI Taxonomy" id="2748310"/>
    <lineage>
        <taxon>Bacteria</taxon>
        <taxon>Pseudomonadati</taxon>
        <taxon>Bacteroidota</taxon>
        <taxon>Cytophagia</taxon>
        <taxon>Cytophagales</taxon>
        <taxon>Hymenobacteraceae</taxon>
        <taxon>Hymenobacter</taxon>
    </lineage>
</organism>
<keyword evidence="2" id="KW-0560">Oxidoreductase</keyword>
<reference evidence="5 6" key="1">
    <citation type="submission" date="2020-05" db="EMBL/GenBank/DDBJ databases">
        <title>Hymenobacter terrestris sp. nov. and Hymenobacter lapidiphilus sp. nov., isolated from regoliths in Antarctica.</title>
        <authorList>
            <person name="Sedlacek I."/>
            <person name="Pantucek R."/>
            <person name="Zeman M."/>
            <person name="Holochova P."/>
            <person name="Kralova S."/>
            <person name="Stankova E."/>
            <person name="Sedo O."/>
            <person name="Micenkova L."/>
            <person name="Svec P."/>
            <person name="Gupta V."/>
            <person name="Sood U."/>
            <person name="Korpole U.S."/>
            <person name="Lal R."/>
        </authorList>
    </citation>
    <scope>NUCLEOTIDE SEQUENCE [LARGE SCALE GENOMIC DNA]</scope>
    <source>
        <strain evidence="5 6">P5252</strain>
    </source>
</reference>
<dbReference type="SUPFAM" id="SSF51735">
    <property type="entry name" value="NAD(P)-binding Rossmann-fold domains"/>
    <property type="match status" value="1"/>
</dbReference>
<dbReference type="InterPro" id="IPR020904">
    <property type="entry name" value="Sc_DH/Rdtase_CS"/>
</dbReference>
<dbReference type="RefSeq" id="WP_176901229.1">
    <property type="nucleotide sequence ID" value="NZ_JABKAV010000080.1"/>
</dbReference>
<sequence>MLKESLAPAVVEPATEPLSAPALVAPAPQSAGITQVADLAESDGAADPKPAAEAGRVRALPTVGPLAGRVALVTGSESGIGRETARALCAAGAAVVLNGLRPEYLEATRQQFEAAGATVAACLADVTDYAACEALVATAVQQFGRLDILVANASISQRAYFLDMAPDVFRRVLDSNVYGAVFPLKAALPHLLESQGSITFISSISALNGMPSGSAYCAGKAALTNLAHTLRLELDGTGVHFGVVHIGFTENDDDKRVLDAAGQPVPIAYRKPRWQKTQAEVAAIIVRHIRRRRQRTVISALGWLIAIVHGNFPRLGDWVVLTSMRRLRKFYE</sequence>
<feature type="domain" description="Ketoreductase" evidence="4">
    <location>
        <begin position="69"/>
        <end position="244"/>
    </location>
</feature>
<dbReference type="PANTHER" id="PTHR44196:SF1">
    <property type="entry name" value="DEHYDROGENASE_REDUCTASE SDR FAMILY MEMBER 7B"/>
    <property type="match status" value="1"/>
</dbReference>